<organism evidence="2 3">
    <name type="scientific">Streptomyces finlayi</name>
    <dbReference type="NCBI Taxonomy" id="67296"/>
    <lineage>
        <taxon>Bacteria</taxon>
        <taxon>Bacillati</taxon>
        <taxon>Actinomycetota</taxon>
        <taxon>Actinomycetes</taxon>
        <taxon>Kitasatosporales</taxon>
        <taxon>Streptomycetaceae</taxon>
        <taxon>Streptomyces</taxon>
    </lineage>
</organism>
<name>A0A7G7BH27_9ACTN</name>
<feature type="transmembrane region" description="Helical" evidence="1">
    <location>
        <begin position="118"/>
        <end position="140"/>
    </location>
</feature>
<gene>
    <name evidence="2" type="ORF">F0344_08480</name>
</gene>
<dbReference type="RefSeq" id="WP_185298197.1">
    <property type="nucleotide sequence ID" value="NZ_CP045702.1"/>
</dbReference>
<keyword evidence="1" id="KW-1133">Transmembrane helix</keyword>
<keyword evidence="1" id="KW-0472">Membrane</keyword>
<evidence type="ECO:0000313" key="2">
    <source>
        <dbReference type="EMBL" id="QNE74642.1"/>
    </source>
</evidence>
<sequence length="213" mass="23425">MATPSHQPLPPYGFGGTRPLPCDICGAIPAVHTVVRGHQGLVVTLRFLTEEGTFCRTCGTSLYRKMTSDTLWQGWWGLLSVFAAPVTLFMNIGARRRIRALPHPVGSLRPQLAPGRRVLARLPALTVVTALVAAVGVFAVPPLIPSTPAKFMAGDCGRNNAEWPKQDLEEVGCSSQEAEFWLSEGEKCWGRDWIVYLHYSAEQEMLCAHPMEK</sequence>
<dbReference type="EMBL" id="CP045702">
    <property type="protein sequence ID" value="QNE74642.1"/>
    <property type="molecule type" value="Genomic_DNA"/>
</dbReference>
<reference evidence="3" key="1">
    <citation type="submission" date="2019-10" db="EMBL/GenBank/DDBJ databases">
        <title>Antimicrobial potential of Antarctic Bacteria.</title>
        <authorList>
            <person name="Benaud N."/>
            <person name="Edwards R.J."/>
            <person name="Ferrari B.C."/>
        </authorList>
    </citation>
    <scope>NUCLEOTIDE SEQUENCE [LARGE SCALE GENOMIC DNA]</scope>
    <source>
        <strain evidence="3">NBSH44</strain>
    </source>
</reference>
<accession>A0A7G7BH27</accession>
<proteinExistence type="predicted"/>
<feature type="transmembrane region" description="Helical" evidence="1">
    <location>
        <begin position="74"/>
        <end position="94"/>
    </location>
</feature>
<evidence type="ECO:0008006" key="4">
    <source>
        <dbReference type="Google" id="ProtNLM"/>
    </source>
</evidence>
<evidence type="ECO:0000313" key="3">
    <source>
        <dbReference type="Proteomes" id="UP000515307"/>
    </source>
</evidence>
<dbReference type="KEGG" id="sfiy:F0344_08480"/>
<evidence type="ECO:0000256" key="1">
    <source>
        <dbReference type="SAM" id="Phobius"/>
    </source>
</evidence>
<dbReference type="Proteomes" id="UP000515307">
    <property type="component" value="Chromosome"/>
</dbReference>
<protein>
    <recommendedName>
        <fullName evidence="4">Toxin-antitoxin system, toxin component</fullName>
    </recommendedName>
</protein>
<keyword evidence="3" id="KW-1185">Reference proteome</keyword>
<keyword evidence="1" id="KW-0812">Transmembrane</keyword>
<dbReference type="AlphaFoldDB" id="A0A7G7BH27"/>